<dbReference type="InterPro" id="IPR036928">
    <property type="entry name" value="AS_sf"/>
</dbReference>
<accession>A0A1G9JBE2</accession>
<proteinExistence type="inferred from homology"/>
<dbReference type="InterPro" id="IPR000120">
    <property type="entry name" value="Amidase"/>
</dbReference>
<dbReference type="STRING" id="576118.SAMN05216216_1472"/>
<protein>
    <submittedName>
        <fullName evidence="3">Aspartyl/glutamyl-tRNA(Asn/Gln) amidotransferase subunit A</fullName>
    </submittedName>
</protein>
<organism evidence="3 4">
    <name type="scientific">Lacicoccus qingdaonensis</name>
    <dbReference type="NCBI Taxonomy" id="576118"/>
    <lineage>
        <taxon>Bacteria</taxon>
        <taxon>Bacillati</taxon>
        <taxon>Bacillota</taxon>
        <taxon>Bacilli</taxon>
        <taxon>Bacillales</taxon>
        <taxon>Salinicoccaceae</taxon>
        <taxon>Lacicoccus</taxon>
    </lineage>
</organism>
<dbReference type="PANTHER" id="PTHR11895:SF7">
    <property type="entry name" value="GLUTAMYL-TRNA(GLN) AMIDOTRANSFERASE SUBUNIT A, MITOCHONDRIAL"/>
    <property type="match status" value="1"/>
</dbReference>
<dbReference type="EMBL" id="FNFY01000047">
    <property type="protein sequence ID" value="SDL34840.1"/>
    <property type="molecule type" value="Genomic_DNA"/>
</dbReference>
<dbReference type="GO" id="GO:0016740">
    <property type="term" value="F:transferase activity"/>
    <property type="evidence" value="ECO:0007669"/>
    <property type="project" value="UniProtKB-KW"/>
</dbReference>
<dbReference type="Pfam" id="PF01425">
    <property type="entry name" value="Amidase"/>
    <property type="match status" value="1"/>
</dbReference>
<name>A0A1G9JBE2_9BACL</name>
<sequence>MNQSLISKPVSKLAPLIKNKSISPVELTKAVLDHAEVKQKDINAYISFTREKAEAAAKHAEQEILNGNYRGMYHGIPIALKDNIYIKDETTTMGSEIHRNFKPAYNATVVEKLSEAGAIFTGKLNMHEYAYGITNDNPHYGASRNPWNTDKITGGSSGGSGAAVAADMTSASLGTDTSGSIRIPAALCGVTGLKPTFGRVSTYGTFPLAPSQDHIGPMTKSIKDAAGLLEIIAGQDNKDPMTLNAPPENYLDHHTGDVSGLVIGIDEKYFFENVDADIEKAVRDNIRFLEMNGAKVELIEIPMLHGTEDLDQITVFSEASAIHRDELLKNPEAFGIEMRTVFQNIKVPSVIDYIKAQEAKKRLKSELLRVFETVDVLISPTLPFTAPDIGSNFVDINGKKEELIKSALHFMRPASLTGLPALSVPCGFKDGLPIGLQIIGPPLSEAKLLDVGYLIEQNQS</sequence>
<keyword evidence="4" id="KW-1185">Reference proteome</keyword>
<dbReference type="SUPFAM" id="SSF75304">
    <property type="entry name" value="Amidase signature (AS) enzymes"/>
    <property type="match status" value="1"/>
</dbReference>
<comment type="similarity">
    <text evidence="1">Belongs to the amidase family.</text>
</comment>
<evidence type="ECO:0000256" key="1">
    <source>
        <dbReference type="ARBA" id="ARBA00009199"/>
    </source>
</evidence>
<evidence type="ECO:0000313" key="4">
    <source>
        <dbReference type="Proteomes" id="UP000199008"/>
    </source>
</evidence>
<dbReference type="Proteomes" id="UP000199008">
    <property type="component" value="Unassembled WGS sequence"/>
</dbReference>
<dbReference type="AlphaFoldDB" id="A0A1G9JBE2"/>
<dbReference type="PANTHER" id="PTHR11895">
    <property type="entry name" value="TRANSAMIDASE"/>
    <property type="match status" value="1"/>
</dbReference>
<evidence type="ECO:0000313" key="3">
    <source>
        <dbReference type="EMBL" id="SDL34840.1"/>
    </source>
</evidence>
<keyword evidence="3" id="KW-0808">Transferase</keyword>
<dbReference type="InterPro" id="IPR023631">
    <property type="entry name" value="Amidase_dom"/>
</dbReference>
<reference evidence="4" key="1">
    <citation type="submission" date="2016-10" db="EMBL/GenBank/DDBJ databases">
        <authorList>
            <person name="Varghese N."/>
            <person name="Submissions S."/>
        </authorList>
    </citation>
    <scope>NUCLEOTIDE SEQUENCE [LARGE SCALE GENOMIC DNA]</scope>
    <source>
        <strain evidence="4">CGMCC 1.8895</strain>
    </source>
</reference>
<feature type="domain" description="Amidase" evidence="2">
    <location>
        <begin position="26"/>
        <end position="449"/>
    </location>
</feature>
<dbReference type="Gene3D" id="3.90.1300.10">
    <property type="entry name" value="Amidase signature (AS) domain"/>
    <property type="match status" value="1"/>
</dbReference>
<dbReference type="RefSeq" id="WP_092988309.1">
    <property type="nucleotide sequence ID" value="NZ_FNFY01000047.1"/>
</dbReference>
<dbReference type="OrthoDB" id="9811471at2"/>
<evidence type="ECO:0000259" key="2">
    <source>
        <dbReference type="Pfam" id="PF01425"/>
    </source>
</evidence>
<gene>
    <name evidence="3" type="ORF">SAMN05216216_1472</name>
</gene>